<keyword evidence="3" id="KW-1185">Reference proteome</keyword>
<sequence>MFFQKQTDLKNSKTQNSKLKKLPKQQCSGIVEISSKFKTAAKVCDIVDNRQLIHYSIFIAIFFFVIVGIGYLGYTEYVSFSDPDSGLDLREDAQVSSFDPARDLFSETDPNTPYVSHLDKYLSFYPNDAADSGSDIATQMGLPEVPVIGPMFSLIYMSTDMMKTEAEIVAEVTVMEKMPARWSTPDNTLPKGISISKYTDENGDEIVDFSTITGPGEFIYWDTVLEVNKIHKGKLDSKDSKGFKDSKYILLRSSGGTVGDFTWWSAENGGPGDYVVGQKYLIYVEEDSWLAPDLGPNHYVLVYPYAKFNADGEGKYTNHVGESVFVRELR</sequence>
<dbReference type="EMBL" id="CP131061">
    <property type="protein sequence ID" value="WNY27636.1"/>
    <property type="molecule type" value="Genomic_DNA"/>
</dbReference>
<name>A0AA96ZXF3_9EURY</name>
<organism evidence="2 3">
    <name type="scientific">Methanolapillus ohkumae</name>
    <dbReference type="NCBI Taxonomy" id="3028298"/>
    <lineage>
        <taxon>Archaea</taxon>
        <taxon>Methanobacteriati</taxon>
        <taxon>Methanobacteriota</taxon>
        <taxon>Stenosarchaea group</taxon>
        <taxon>Methanomicrobia</taxon>
        <taxon>Methanosarcinales</taxon>
        <taxon>Methanosarcinaceae</taxon>
        <taxon>Methanolapillus</taxon>
    </lineage>
</organism>
<feature type="transmembrane region" description="Helical" evidence="1">
    <location>
        <begin position="52"/>
        <end position="74"/>
    </location>
</feature>
<keyword evidence="1" id="KW-0472">Membrane</keyword>
<keyword evidence="1" id="KW-0812">Transmembrane</keyword>
<accession>A0AA96ZXF3</accession>
<proteinExistence type="predicted"/>
<gene>
    <name evidence="2" type="ORF">MsAm2_14390</name>
</gene>
<evidence type="ECO:0000256" key="1">
    <source>
        <dbReference type="SAM" id="Phobius"/>
    </source>
</evidence>
<evidence type="ECO:0000313" key="3">
    <source>
        <dbReference type="Proteomes" id="UP001304970"/>
    </source>
</evidence>
<dbReference type="Proteomes" id="UP001304970">
    <property type="component" value="Chromosome"/>
</dbReference>
<keyword evidence="1" id="KW-1133">Transmembrane helix</keyword>
<dbReference type="AlphaFoldDB" id="A0AA96ZXF3"/>
<evidence type="ECO:0000313" key="2">
    <source>
        <dbReference type="EMBL" id="WNY27636.1"/>
    </source>
</evidence>
<protein>
    <submittedName>
        <fullName evidence="2">Uncharacterized protein</fullName>
    </submittedName>
</protein>
<reference evidence="2 3" key="1">
    <citation type="submission" date="2023-07" db="EMBL/GenBank/DDBJ databases">
        <title>Closed genome sequence of Methanosarcinaceae archaeon Am2.</title>
        <authorList>
            <person name="Poehlein A."/>
            <person name="Protasov E."/>
            <person name="Platt K."/>
            <person name="Reeh H."/>
            <person name="Daniel R."/>
            <person name="Brune A."/>
        </authorList>
    </citation>
    <scope>NUCLEOTIDE SEQUENCE [LARGE SCALE GENOMIC DNA]</scope>
    <source>
        <strain evidence="2 3">Am2</strain>
    </source>
</reference>